<evidence type="ECO:0000313" key="3">
    <source>
        <dbReference type="EMBL" id="GFE21558.1"/>
    </source>
</evidence>
<keyword evidence="1" id="KW-0723">Serine/threonine-protein kinase</keyword>
<dbReference type="Pfam" id="PF13581">
    <property type="entry name" value="HATPase_c_2"/>
    <property type="match status" value="1"/>
</dbReference>
<name>A0A640TDW1_STRNI</name>
<proteinExistence type="predicted"/>
<comment type="caution">
    <text evidence="3">The sequence shown here is derived from an EMBL/GenBank/DDBJ whole genome shotgun (WGS) entry which is preliminary data.</text>
</comment>
<feature type="domain" description="Histidine kinase/HSP90-like ATPase" evidence="2">
    <location>
        <begin position="23"/>
        <end position="132"/>
    </location>
</feature>
<dbReference type="PANTHER" id="PTHR35526">
    <property type="entry name" value="ANTI-SIGMA-F FACTOR RSBW-RELATED"/>
    <property type="match status" value="1"/>
</dbReference>
<dbReference type="InterPro" id="IPR036890">
    <property type="entry name" value="HATPase_C_sf"/>
</dbReference>
<dbReference type="PANTHER" id="PTHR35526:SF3">
    <property type="entry name" value="ANTI-SIGMA-F FACTOR RSBW"/>
    <property type="match status" value="1"/>
</dbReference>
<dbReference type="GO" id="GO:0005524">
    <property type="term" value="F:ATP binding"/>
    <property type="evidence" value="ECO:0007669"/>
    <property type="project" value="UniProtKB-KW"/>
</dbReference>
<dbReference type="InterPro" id="IPR003594">
    <property type="entry name" value="HATPase_dom"/>
</dbReference>
<keyword evidence="3" id="KW-0067">ATP-binding</keyword>
<keyword evidence="1" id="KW-0418">Kinase</keyword>
<dbReference type="InterPro" id="IPR050267">
    <property type="entry name" value="Anti-sigma-factor_SerPK"/>
</dbReference>
<dbReference type="Proteomes" id="UP000429552">
    <property type="component" value="Unassembled WGS sequence"/>
</dbReference>
<organism evidence="3 4">
    <name type="scientific">Streptomyces nigrescens</name>
    <dbReference type="NCBI Taxonomy" id="1920"/>
    <lineage>
        <taxon>Bacteria</taxon>
        <taxon>Bacillati</taxon>
        <taxon>Actinomycetota</taxon>
        <taxon>Actinomycetes</taxon>
        <taxon>Kitasatosporales</taxon>
        <taxon>Streptomycetaceae</taxon>
        <taxon>Streptomyces</taxon>
    </lineage>
</organism>
<keyword evidence="1" id="KW-0808">Transferase</keyword>
<evidence type="ECO:0000256" key="1">
    <source>
        <dbReference type="ARBA" id="ARBA00022527"/>
    </source>
</evidence>
<gene>
    <name evidence="3" type="ORF">Sliba_20110</name>
</gene>
<dbReference type="AlphaFoldDB" id="A0A640TDW1"/>
<sequence length="142" mass="14988">MALWSIGREVRGVTGTQQTPVNKAAEARDSVQELLSAHRPRVDELSMIDALLVTSELVTNAQRHGAGLAGFSARIATGVLEVTVADNSPRHPATAIGRDKFGVGGYGWPMIQKLTSCVVIVPADGGKAITVTVPLRCDRTAD</sequence>
<dbReference type="Gene3D" id="3.30.565.10">
    <property type="entry name" value="Histidine kinase-like ATPase, C-terminal domain"/>
    <property type="match status" value="1"/>
</dbReference>
<protein>
    <submittedName>
        <fullName evidence="3">ATP-binding protein</fullName>
    </submittedName>
</protein>
<dbReference type="CDD" id="cd16936">
    <property type="entry name" value="HATPase_RsbW-like"/>
    <property type="match status" value="1"/>
</dbReference>
<evidence type="ECO:0000313" key="4">
    <source>
        <dbReference type="Proteomes" id="UP000429552"/>
    </source>
</evidence>
<dbReference type="GO" id="GO:0004674">
    <property type="term" value="F:protein serine/threonine kinase activity"/>
    <property type="evidence" value="ECO:0007669"/>
    <property type="project" value="UniProtKB-KW"/>
</dbReference>
<reference evidence="3 4" key="1">
    <citation type="submission" date="2019-12" db="EMBL/GenBank/DDBJ databases">
        <title>Whole genome shotgun sequence of Streptomyces libani subsp. libani NBRC 13452.</title>
        <authorList>
            <person name="Ichikawa N."/>
            <person name="Kimura A."/>
            <person name="Kitahashi Y."/>
            <person name="Komaki H."/>
            <person name="Tamura T."/>
        </authorList>
    </citation>
    <scope>NUCLEOTIDE SEQUENCE [LARGE SCALE GENOMIC DNA]</scope>
    <source>
        <strain evidence="3 4">NBRC 13452</strain>
    </source>
</reference>
<dbReference type="EMBL" id="BLIP01000001">
    <property type="protein sequence ID" value="GFE21558.1"/>
    <property type="molecule type" value="Genomic_DNA"/>
</dbReference>
<evidence type="ECO:0000259" key="2">
    <source>
        <dbReference type="Pfam" id="PF13581"/>
    </source>
</evidence>
<keyword evidence="3" id="KW-0547">Nucleotide-binding</keyword>
<dbReference type="SUPFAM" id="SSF55874">
    <property type="entry name" value="ATPase domain of HSP90 chaperone/DNA topoisomerase II/histidine kinase"/>
    <property type="match status" value="1"/>
</dbReference>
<accession>A0A640TDW1</accession>